<dbReference type="AlphaFoldDB" id="K2FV03"/>
<dbReference type="PANTHER" id="PTHR43235">
    <property type="entry name" value="GLUTAMINE AMIDOTRANSFERASE PB2B2.05-RELATED"/>
    <property type="match status" value="1"/>
</dbReference>
<reference evidence="1" key="1">
    <citation type="journal article" date="2012" name="Science">
        <title>Fermentation, hydrogen, and sulfur metabolism in multiple uncultivated bacterial phyla.</title>
        <authorList>
            <person name="Wrighton K.C."/>
            <person name="Thomas B.C."/>
            <person name="Sharon I."/>
            <person name="Miller C.S."/>
            <person name="Castelle C.J."/>
            <person name="VerBerkmoes N.C."/>
            <person name="Wilkins M.J."/>
            <person name="Hettich R.L."/>
            <person name="Lipton M.S."/>
            <person name="Williams K.H."/>
            <person name="Long P.E."/>
            <person name="Banfield J.F."/>
        </authorList>
    </citation>
    <scope>NUCLEOTIDE SEQUENCE [LARGE SCALE GENOMIC DNA]</scope>
</reference>
<sequence length="262" mass="30089">MKKKVFIGITASQREVHVNISKKDITYISDDFLALIKYFDNVIPVILPVDIDPEHAKEIVEKLDGIILSSGEDIDPSIYKAVNLIKYDENISGLGEKYHRSLMFVPNIKRDFFEISLYKAAKEKNIPVIGICRGMQLINVAEEGTLYQENPDAGLIHFLGKDGWIHYHDIFLEKNSKIFEVFQIQKYTVCSIHHQSVEKLGKNLVISAKSEDGVVEVIEHKDYDFIIGIQGHIEKMTKNYPLYQKLIEKFIQNASIERVAYE</sequence>
<gene>
    <name evidence="1" type="ORF">ACD_4C00148G0002</name>
</gene>
<dbReference type="CDD" id="cd01745">
    <property type="entry name" value="GATase1_2"/>
    <property type="match status" value="1"/>
</dbReference>
<dbReference type="GO" id="GO:0005829">
    <property type="term" value="C:cytosol"/>
    <property type="evidence" value="ECO:0007669"/>
    <property type="project" value="TreeGrafter"/>
</dbReference>
<dbReference type="GO" id="GO:0006598">
    <property type="term" value="P:polyamine catabolic process"/>
    <property type="evidence" value="ECO:0007669"/>
    <property type="project" value="TreeGrafter"/>
</dbReference>
<proteinExistence type="predicted"/>
<dbReference type="InterPro" id="IPR044668">
    <property type="entry name" value="PuuD-like"/>
</dbReference>
<dbReference type="SUPFAM" id="SSF52317">
    <property type="entry name" value="Class I glutamine amidotransferase-like"/>
    <property type="match status" value="1"/>
</dbReference>
<organism evidence="1">
    <name type="scientific">uncultured bacterium</name>
    <name type="common">gcode 4</name>
    <dbReference type="NCBI Taxonomy" id="1234023"/>
    <lineage>
        <taxon>Bacteria</taxon>
        <taxon>environmental samples</taxon>
    </lineage>
</organism>
<dbReference type="Gene3D" id="3.40.50.880">
    <property type="match status" value="1"/>
</dbReference>
<name>K2FV03_9BACT</name>
<dbReference type="PANTHER" id="PTHR43235:SF1">
    <property type="entry name" value="GLUTAMINE AMIDOTRANSFERASE PB2B2.05-RELATED"/>
    <property type="match status" value="1"/>
</dbReference>
<protein>
    <submittedName>
        <fullName evidence="1">Uncharacterized protein</fullName>
    </submittedName>
</protein>
<accession>K2FV03</accession>
<dbReference type="GO" id="GO:0033969">
    <property type="term" value="F:gamma-glutamyl-gamma-aminobutyrate hydrolase activity"/>
    <property type="evidence" value="ECO:0007669"/>
    <property type="project" value="TreeGrafter"/>
</dbReference>
<dbReference type="EMBL" id="AMFJ01000664">
    <property type="protein sequence ID" value="EKE26773.1"/>
    <property type="molecule type" value="Genomic_DNA"/>
</dbReference>
<dbReference type="InterPro" id="IPR011697">
    <property type="entry name" value="Peptidase_C26"/>
</dbReference>
<dbReference type="PROSITE" id="PS51273">
    <property type="entry name" value="GATASE_TYPE_1"/>
    <property type="match status" value="1"/>
</dbReference>
<dbReference type="Pfam" id="PF07722">
    <property type="entry name" value="Peptidase_C26"/>
    <property type="match status" value="1"/>
</dbReference>
<evidence type="ECO:0000313" key="1">
    <source>
        <dbReference type="EMBL" id="EKE26773.1"/>
    </source>
</evidence>
<dbReference type="InterPro" id="IPR029062">
    <property type="entry name" value="Class_I_gatase-like"/>
</dbReference>
<comment type="caution">
    <text evidence="1">The sequence shown here is derived from an EMBL/GenBank/DDBJ whole genome shotgun (WGS) entry which is preliminary data.</text>
</comment>